<comment type="caution">
    <text evidence="9">The sequence shown here is derived from an EMBL/GenBank/DDBJ whole genome shotgun (WGS) entry which is preliminary data.</text>
</comment>
<proteinExistence type="inferred from homology"/>
<evidence type="ECO:0000313" key="10">
    <source>
        <dbReference type="Proteomes" id="UP000077519"/>
    </source>
</evidence>
<keyword evidence="10" id="KW-1185">Reference proteome</keyword>
<evidence type="ECO:0000313" key="9">
    <source>
        <dbReference type="EMBL" id="OAK51813.1"/>
    </source>
</evidence>
<dbReference type="PANTHER" id="PTHR34979:SF1">
    <property type="entry name" value="INNER MEMBRANE PROTEIN YGAZ"/>
    <property type="match status" value="1"/>
</dbReference>
<dbReference type="Pfam" id="PF03591">
    <property type="entry name" value="AzlC"/>
    <property type="match status" value="1"/>
</dbReference>
<evidence type="ECO:0000256" key="7">
    <source>
        <dbReference type="ARBA" id="ARBA00023136"/>
    </source>
</evidence>
<evidence type="ECO:0000256" key="1">
    <source>
        <dbReference type="ARBA" id="ARBA00004651"/>
    </source>
</evidence>
<sequence length="229" mass="24657">MTVHEELQPTTTGSFVDAFRSAGVIWFGLFTLGLGFGVVVTSHGFPWWIAPIISGVLFAGSVEFVLIGMLAAAAPLAAVAVTTFLVNSRHLFYGLSFPLHRVEGRFAKLYSIFALCDEAFAMITSRMRSGRILWTQLGLHMSWMVGSFLGGLAGHTVLGDVQGLDFVLTALFVVLVVDAYRADPNRVTLVLAVLSGAVGLLFSPGSMLVVSMCVFTMTLIVRHVRSARA</sequence>
<comment type="similarity">
    <text evidence="2">Belongs to the AzlC family.</text>
</comment>
<protein>
    <submittedName>
        <fullName evidence="9">Amino acid transporter</fullName>
    </submittedName>
</protein>
<dbReference type="GO" id="GO:0005886">
    <property type="term" value="C:plasma membrane"/>
    <property type="evidence" value="ECO:0007669"/>
    <property type="project" value="UniProtKB-SubCell"/>
</dbReference>
<feature type="transmembrane region" description="Helical" evidence="8">
    <location>
        <begin position="163"/>
        <end position="180"/>
    </location>
</feature>
<dbReference type="Proteomes" id="UP000077519">
    <property type="component" value="Unassembled WGS sequence"/>
</dbReference>
<evidence type="ECO:0000256" key="3">
    <source>
        <dbReference type="ARBA" id="ARBA00022448"/>
    </source>
</evidence>
<reference evidence="9 10" key="1">
    <citation type="submission" date="2016-03" db="EMBL/GenBank/DDBJ databases">
        <title>Genome sequence of Rhodococcus kyotonensis KB10.</title>
        <authorList>
            <person name="Jeong H."/>
            <person name="Hong C.E."/>
            <person name="Jo S.H."/>
            <person name="Park J.M."/>
        </authorList>
    </citation>
    <scope>NUCLEOTIDE SEQUENCE [LARGE SCALE GENOMIC DNA]</scope>
    <source>
        <strain evidence="9 10">KB10</strain>
    </source>
</reference>
<feature type="transmembrane region" description="Helical" evidence="8">
    <location>
        <begin position="187"/>
        <end position="220"/>
    </location>
</feature>
<dbReference type="PANTHER" id="PTHR34979">
    <property type="entry name" value="INNER MEMBRANE PROTEIN YGAZ"/>
    <property type="match status" value="1"/>
</dbReference>
<feature type="transmembrane region" description="Helical" evidence="8">
    <location>
        <begin position="24"/>
        <end position="50"/>
    </location>
</feature>
<accession>A0A177Y8J7</accession>
<keyword evidence="6 8" id="KW-1133">Transmembrane helix</keyword>
<evidence type="ECO:0000256" key="5">
    <source>
        <dbReference type="ARBA" id="ARBA00022692"/>
    </source>
</evidence>
<dbReference type="EMBL" id="LVHI01000032">
    <property type="protein sequence ID" value="OAK51813.1"/>
    <property type="molecule type" value="Genomic_DNA"/>
</dbReference>
<organism evidence="9 10">
    <name type="scientific">Rhodococcoides kyotonense</name>
    <dbReference type="NCBI Taxonomy" id="398843"/>
    <lineage>
        <taxon>Bacteria</taxon>
        <taxon>Bacillati</taxon>
        <taxon>Actinomycetota</taxon>
        <taxon>Actinomycetes</taxon>
        <taxon>Mycobacteriales</taxon>
        <taxon>Nocardiaceae</taxon>
        <taxon>Rhodococcoides</taxon>
    </lineage>
</organism>
<feature type="transmembrane region" description="Helical" evidence="8">
    <location>
        <begin position="62"/>
        <end position="86"/>
    </location>
</feature>
<name>A0A177Y8J7_9NOCA</name>
<evidence type="ECO:0000256" key="4">
    <source>
        <dbReference type="ARBA" id="ARBA00022475"/>
    </source>
</evidence>
<dbReference type="GO" id="GO:1903785">
    <property type="term" value="P:L-valine transmembrane transport"/>
    <property type="evidence" value="ECO:0007669"/>
    <property type="project" value="TreeGrafter"/>
</dbReference>
<comment type="subcellular location">
    <subcellularLocation>
        <location evidence="1">Cell membrane</location>
        <topology evidence="1">Multi-pass membrane protein</topology>
    </subcellularLocation>
</comment>
<keyword evidence="5 8" id="KW-0812">Transmembrane</keyword>
<keyword evidence="7 8" id="KW-0472">Membrane</keyword>
<dbReference type="AlphaFoldDB" id="A0A177Y8J7"/>
<keyword evidence="4" id="KW-1003">Cell membrane</keyword>
<gene>
    <name evidence="9" type="ORF">A3K89_08940</name>
</gene>
<feature type="transmembrane region" description="Helical" evidence="8">
    <location>
        <begin position="137"/>
        <end position="157"/>
    </location>
</feature>
<dbReference type="RefSeq" id="WP_068429575.1">
    <property type="nucleotide sequence ID" value="NZ_LVHI01000032.1"/>
</dbReference>
<evidence type="ECO:0000256" key="2">
    <source>
        <dbReference type="ARBA" id="ARBA00010735"/>
    </source>
</evidence>
<evidence type="ECO:0000256" key="6">
    <source>
        <dbReference type="ARBA" id="ARBA00022989"/>
    </source>
</evidence>
<dbReference type="InterPro" id="IPR011606">
    <property type="entry name" value="Brnchd-chn_aa_trnsp_permease"/>
</dbReference>
<evidence type="ECO:0000256" key="8">
    <source>
        <dbReference type="SAM" id="Phobius"/>
    </source>
</evidence>
<keyword evidence="3" id="KW-0813">Transport</keyword>